<keyword evidence="3" id="KW-1185">Reference proteome</keyword>
<comment type="caution">
    <text evidence="2">The sequence shown here is derived from an EMBL/GenBank/DDBJ whole genome shotgun (WGS) entry which is preliminary data.</text>
</comment>
<reference evidence="2 3" key="1">
    <citation type="submission" date="2024-03" db="EMBL/GenBank/DDBJ databases">
        <title>The genome assembly and annotation of the cricket Gryllus longicercus Weissman &amp; Gray.</title>
        <authorList>
            <person name="Szrajer S."/>
            <person name="Gray D."/>
            <person name="Ylla G."/>
        </authorList>
    </citation>
    <scope>NUCLEOTIDE SEQUENCE [LARGE SCALE GENOMIC DNA]</scope>
    <source>
        <strain evidence="2">DAG 2021-001</strain>
        <tissue evidence="2">Whole body minus gut</tissue>
    </source>
</reference>
<dbReference type="Proteomes" id="UP001378592">
    <property type="component" value="Unassembled WGS sequence"/>
</dbReference>
<accession>A0AAN9Z2V9</accession>
<dbReference type="AlphaFoldDB" id="A0AAN9Z2V9"/>
<organism evidence="2 3">
    <name type="scientific">Gryllus longicercus</name>
    <dbReference type="NCBI Taxonomy" id="2509291"/>
    <lineage>
        <taxon>Eukaryota</taxon>
        <taxon>Metazoa</taxon>
        <taxon>Ecdysozoa</taxon>
        <taxon>Arthropoda</taxon>
        <taxon>Hexapoda</taxon>
        <taxon>Insecta</taxon>
        <taxon>Pterygota</taxon>
        <taxon>Neoptera</taxon>
        <taxon>Polyneoptera</taxon>
        <taxon>Orthoptera</taxon>
        <taxon>Ensifera</taxon>
        <taxon>Gryllidea</taxon>
        <taxon>Grylloidea</taxon>
        <taxon>Gryllidae</taxon>
        <taxon>Gryllinae</taxon>
        <taxon>Gryllus</taxon>
    </lineage>
</organism>
<name>A0AAN9Z2V9_9ORTH</name>
<feature type="region of interest" description="Disordered" evidence="1">
    <location>
        <begin position="54"/>
        <end position="76"/>
    </location>
</feature>
<dbReference type="EMBL" id="JAZDUA010000342">
    <property type="protein sequence ID" value="KAK7794211.1"/>
    <property type="molecule type" value="Genomic_DNA"/>
</dbReference>
<gene>
    <name evidence="2" type="ORF">R5R35_012535</name>
</gene>
<protein>
    <submittedName>
        <fullName evidence="2">Uncharacterized protein</fullName>
    </submittedName>
</protein>
<evidence type="ECO:0000256" key="1">
    <source>
        <dbReference type="SAM" id="MobiDB-lite"/>
    </source>
</evidence>
<evidence type="ECO:0000313" key="2">
    <source>
        <dbReference type="EMBL" id="KAK7794211.1"/>
    </source>
</evidence>
<evidence type="ECO:0000313" key="3">
    <source>
        <dbReference type="Proteomes" id="UP001378592"/>
    </source>
</evidence>
<sequence length="134" mass="14762">MRSFENPRTPLGISQNLPLSSRRDPEVILACAWRRQASRWIILESPRPGVLLDHSGGTGGAAAVRPSLRTAPAPPPPPPTSFLLPRFHLFLDTGVSMCNSCRLSHFSVLNVPCLMYQQDISCLCPYLSLSILPR</sequence>
<proteinExistence type="predicted"/>